<dbReference type="EnsemblPlants" id="QL04p035096:mrna">
    <property type="protein sequence ID" value="QL04p035096:mrna"/>
    <property type="gene ID" value="QL04p035096"/>
</dbReference>
<keyword evidence="2" id="KW-1185">Reference proteome</keyword>
<evidence type="ECO:0000313" key="2">
    <source>
        <dbReference type="Proteomes" id="UP000594261"/>
    </source>
</evidence>
<reference evidence="1" key="2">
    <citation type="submission" date="2021-01" db="UniProtKB">
        <authorList>
            <consortium name="EnsemblPlants"/>
        </authorList>
    </citation>
    <scope>IDENTIFICATION</scope>
</reference>
<sequence>MVSITFFHELVMLQDLSIVYDALGFISSCKWDGGCKCTDQLQCLQAEEFSSRIQKIASQGSAADRELMGPKFWKS</sequence>
<accession>A0A7N2LE65</accession>
<organism evidence="1 2">
    <name type="scientific">Quercus lobata</name>
    <name type="common">Valley oak</name>
    <dbReference type="NCBI Taxonomy" id="97700"/>
    <lineage>
        <taxon>Eukaryota</taxon>
        <taxon>Viridiplantae</taxon>
        <taxon>Streptophyta</taxon>
        <taxon>Embryophyta</taxon>
        <taxon>Tracheophyta</taxon>
        <taxon>Spermatophyta</taxon>
        <taxon>Magnoliopsida</taxon>
        <taxon>eudicotyledons</taxon>
        <taxon>Gunneridae</taxon>
        <taxon>Pentapetalae</taxon>
        <taxon>rosids</taxon>
        <taxon>fabids</taxon>
        <taxon>Fagales</taxon>
        <taxon>Fagaceae</taxon>
        <taxon>Quercus</taxon>
    </lineage>
</organism>
<dbReference type="Proteomes" id="UP000594261">
    <property type="component" value="Chromosome 4"/>
</dbReference>
<dbReference type="Gramene" id="QL04p035096:mrna">
    <property type="protein sequence ID" value="QL04p035096:mrna"/>
    <property type="gene ID" value="QL04p035096"/>
</dbReference>
<proteinExistence type="predicted"/>
<dbReference type="InParanoid" id="A0A7N2LE65"/>
<dbReference type="AlphaFoldDB" id="A0A7N2LE65"/>
<reference evidence="1 2" key="1">
    <citation type="journal article" date="2016" name="G3 (Bethesda)">
        <title>First Draft Assembly and Annotation of the Genome of a California Endemic Oak Quercus lobata Nee (Fagaceae).</title>
        <authorList>
            <person name="Sork V.L."/>
            <person name="Fitz-Gibbon S.T."/>
            <person name="Puiu D."/>
            <person name="Crepeau M."/>
            <person name="Gugger P.F."/>
            <person name="Sherman R."/>
            <person name="Stevens K."/>
            <person name="Langley C.H."/>
            <person name="Pellegrini M."/>
            <person name="Salzberg S.L."/>
        </authorList>
    </citation>
    <scope>NUCLEOTIDE SEQUENCE [LARGE SCALE GENOMIC DNA]</scope>
    <source>
        <strain evidence="1 2">cv. SW786</strain>
    </source>
</reference>
<dbReference type="EMBL" id="LRBV02000004">
    <property type="status" value="NOT_ANNOTATED_CDS"/>
    <property type="molecule type" value="Genomic_DNA"/>
</dbReference>
<evidence type="ECO:0000313" key="1">
    <source>
        <dbReference type="EnsemblPlants" id="QL04p035096:mrna"/>
    </source>
</evidence>
<protein>
    <submittedName>
        <fullName evidence="1">Uncharacterized protein</fullName>
    </submittedName>
</protein>
<name>A0A7N2LE65_QUELO</name>